<evidence type="ECO:0000313" key="6">
    <source>
        <dbReference type="Proteomes" id="UP000189114"/>
    </source>
</evidence>
<evidence type="ECO:0000313" key="5">
    <source>
        <dbReference type="EMBL" id="OOF75286.1"/>
    </source>
</evidence>
<feature type="domain" description="AAA+ ATPase" evidence="4">
    <location>
        <begin position="486"/>
        <end position="615"/>
    </location>
</feature>
<accession>A0A1V3KE77</accession>
<feature type="domain" description="AAA+ ATPase" evidence="4">
    <location>
        <begin position="251"/>
        <end position="382"/>
    </location>
</feature>
<dbReference type="InterPro" id="IPR003593">
    <property type="entry name" value="AAA+_ATPase"/>
</dbReference>
<evidence type="ECO:0000259" key="4">
    <source>
        <dbReference type="SMART" id="SM00382"/>
    </source>
</evidence>
<dbReference type="InterPro" id="IPR050221">
    <property type="entry name" value="26S_Proteasome_ATPase"/>
</dbReference>
<protein>
    <submittedName>
        <fullName evidence="5">Serine/threonine protein phosphatase</fullName>
    </submittedName>
</protein>
<reference evidence="6" key="1">
    <citation type="submission" date="2016-10" db="EMBL/GenBank/DDBJ databases">
        <title>Rodentibacter gen. nov. and new species.</title>
        <authorList>
            <person name="Christensen H."/>
        </authorList>
    </citation>
    <scope>NUCLEOTIDE SEQUENCE [LARGE SCALE GENOMIC DNA]</scope>
    <source>
        <strain evidence="6">Ppn152</strain>
    </source>
</reference>
<dbReference type="Proteomes" id="UP000189114">
    <property type="component" value="Unassembled WGS sequence"/>
</dbReference>
<dbReference type="GO" id="GO:0016887">
    <property type="term" value="F:ATP hydrolysis activity"/>
    <property type="evidence" value="ECO:0007669"/>
    <property type="project" value="InterPro"/>
</dbReference>
<dbReference type="AlphaFoldDB" id="A0A1V3KE77"/>
<organism evidence="5 6">
    <name type="scientific">Rodentibacter caecimuris</name>
    <dbReference type="NCBI Taxonomy" id="1796644"/>
    <lineage>
        <taxon>Bacteria</taxon>
        <taxon>Pseudomonadati</taxon>
        <taxon>Pseudomonadota</taxon>
        <taxon>Gammaproteobacteria</taxon>
        <taxon>Pasteurellales</taxon>
        <taxon>Pasteurellaceae</taxon>
        <taxon>Rodentibacter</taxon>
    </lineage>
</organism>
<dbReference type="SMART" id="SM00382">
    <property type="entry name" value="AAA"/>
    <property type="match status" value="2"/>
</dbReference>
<gene>
    <name evidence="5" type="ORF">BKG96_10735</name>
</gene>
<name>A0A1V3KE77_9PAST</name>
<dbReference type="GO" id="GO:0005524">
    <property type="term" value="F:ATP binding"/>
    <property type="evidence" value="ECO:0007669"/>
    <property type="project" value="UniProtKB-KW"/>
</dbReference>
<dbReference type="InterPro" id="IPR003959">
    <property type="entry name" value="ATPase_AAA_core"/>
</dbReference>
<sequence>MTVAKNQQKGYKLNPPTVSLYTEKMMLKVLFEHKGLETLFEESRWKSDEVARALGLPNKLEREENLPEIVVQLLKPRYKTLQKMTALSDENWQQAEKNLVQLAQLLSLNEAEVSVLRLSLHLKLENDFEEIFNYFSPKSLAQTVDFLAKLLVFPRDILRSILKKSGKLFQYGLLQSNNYHRSSDIDDFVEWGETLDPDEFLFFPFDEEKLLKNSVIPSEPPKLSLVQFQHIEESHIMMRNYLQQAIEKKQKGVNFLIYGAPGIGKTELANLLATSLNLTAYNIAYMDEDGDVIRAENRLNHCRLSQTLLERSCNNLLIFDEIEDVFAGSFFERSVAQKNKAWLNQLLENNAVPMIWLSNSVYGIDEAFLRRFDFILEMPDLPIKNKAELIRTLAGNKLSEGYIQHFAKERSLTPAILDRTIKVASQVDLQNKTFAEVLLNLFNQTLQSQRKSKIQPLIEGKMAYDLDWVSCQANIRQVSEGLKRNKKGRICCNGPPGTGKTAWAGWLAEQLDMPLLVRQGSDLLDPFVGGTEQKIAQAFEQAKSDNCVLVFDEVDSFLFSRDGAQRSWERSQVNEMLTQIERFDGLLVVSTNLMDSLDPAALRRFDLKLKFDYLTPTQRQHFAEYQARQLGFGELNEEALHFIEGLTLLTPGDFAAISRRHQFAPFEDVKMWLNALQEECHFKPDFTQSKKIGF</sequence>
<dbReference type="InterPro" id="IPR027417">
    <property type="entry name" value="P-loop_NTPase"/>
</dbReference>
<dbReference type="RefSeq" id="WP_077587437.1">
    <property type="nucleotide sequence ID" value="NZ_MLAE01000097.1"/>
</dbReference>
<evidence type="ECO:0000256" key="3">
    <source>
        <dbReference type="ARBA" id="ARBA00022840"/>
    </source>
</evidence>
<dbReference type="CDD" id="cd19481">
    <property type="entry name" value="RecA-like_protease"/>
    <property type="match status" value="1"/>
</dbReference>
<dbReference type="EMBL" id="MLAE01000097">
    <property type="protein sequence ID" value="OOF75286.1"/>
    <property type="molecule type" value="Genomic_DNA"/>
</dbReference>
<comment type="similarity">
    <text evidence="1">Belongs to the AAA ATPase family.</text>
</comment>
<keyword evidence="3" id="KW-0067">ATP-binding</keyword>
<dbReference type="Gene3D" id="3.40.50.300">
    <property type="entry name" value="P-loop containing nucleotide triphosphate hydrolases"/>
    <property type="match status" value="2"/>
</dbReference>
<dbReference type="CDD" id="cd00009">
    <property type="entry name" value="AAA"/>
    <property type="match status" value="1"/>
</dbReference>
<proteinExistence type="inferred from homology"/>
<evidence type="ECO:0000256" key="2">
    <source>
        <dbReference type="ARBA" id="ARBA00022741"/>
    </source>
</evidence>
<dbReference type="SUPFAM" id="SSF52540">
    <property type="entry name" value="P-loop containing nucleoside triphosphate hydrolases"/>
    <property type="match status" value="2"/>
</dbReference>
<evidence type="ECO:0000256" key="1">
    <source>
        <dbReference type="ARBA" id="ARBA00006914"/>
    </source>
</evidence>
<dbReference type="PANTHER" id="PTHR23073">
    <property type="entry name" value="26S PROTEASOME REGULATORY SUBUNIT"/>
    <property type="match status" value="1"/>
</dbReference>
<keyword evidence="2" id="KW-0547">Nucleotide-binding</keyword>
<comment type="caution">
    <text evidence="5">The sequence shown here is derived from an EMBL/GenBank/DDBJ whole genome shotgun (WGS) entry which is preliminary data.</text>
</comment>
<dbReference type="Pfam" id="PF00004">
    <property type="entry name" value="AAA"/>
    <property type="match status" value="2"/>
</dbReference>